<feature type="compositionally biased region" description="Basic and acidic residues" evidence="1">
    <location>
        <begin position="89"/>
        <end position="104"/>
    </location>
</feature>
<feature type="compositionally biased region" description="Polar residues" evidence="1">
    <location>
        <begin position="260"/>
        <end position="271"/>
    </location>
</feature>
<name>A0A218WDU9_PUNGR</name>
<gene>
    <name evidence="2" type="ORF">CDL15_Pgr011164</name>
</gene>
<organism evidence="2 3">
    <name type="scientific">Punica granatum</name>
    <name type="common">Pomegranate</name>
    <dbReference type="NCBI Taxonomy" id="22663"/>
    <lineage>
        <taxon>Eukaryota</taxon>
        <taxon>Viridiplantae</taxon>
        <taxon>Streptophyta</taxon>
        <taxon>Embryophyta</taxon>
        <taxon>Tracheophyta</taxon>
        <taxon>Spermatophyta</taxon>
        <taxon>Magnoliopsida</taxon>
        <taxon>eudicotyledons</taxon>
        <taxon>Gunneridae</taxon>
        <taxon>Pentapetalae</taxon>
        <taxon>rosids</taxon>
        <taxon>malvids</taxon>
        <taxon>Myrtales</taxon>
        <taxon>Lythraceae</taxon>
        <taxon>Punica</taxon>
    </lineage>
</organism>
<evidence type="ECO:0000313" key="2">
    <source>
        <dbReference type="EMBL" id="OWM71037.1"/>
    </source>
</evidence>
<reference evidence="3" key="1">
    <citation type="journal article" date="2017" name="Plant J.">
        <title>The pomegranate (Punica granatum L.) genome and the genomics of punicalagin biosynthesis.</title>
        <authorList>
            <person name="Qin G."/>
            <person name="Xu C."/>
            <person name="Ming R."/>
            <person name="Tang H."/>
            <person name="Guyot R."/>
            <person name="Kramer E.M."/>
            <person name="Hu Y."/>
            <person name="Yi X."/>
            <person name="Qi Y."/>
            <person name="Xu X."/>
            <person name="Gao Z."/>
            <person name="Pan H."/>
            <person name="Jian J."/>
            <person name="Tian Y."/>
            <person name="Yue Z."/>
            <person name="Xu Y."/>
        </authorList>
    </citation>
    <scope>NUCLEOTIDE SEQUENCE [LARGE SCALE GENOMIC DNA]</scope>
    <source>
        <strain evidence="3">cv. Dabenzi</strain>
    </source>
</reference>
<protein>
    <submittedName>
        <fullName evidence="2">Uncharacterized protein</fullName>
    </submittedName>
</protein>
<feature type="compositionally biased region" description="Basic and acidic residues" evidence="1">
    <location>
        <begin position="11"/>
        <end position="26"/>
    </location>
</feature>
<feature type="compositionally biased region" description="Basic and acidic residues" evidence="1">
    <location>
        <begin position="117"/>
        <end position="132"/>
    </location>
</feature>
<dbReference type="Proteomes" id="UP000197138">
    <property type="component" value="Unassembled WGS sequence"/>
</dbReference>
<feature type="region of interest" description="Disordered" evidence="1">
    <location>
        <begin position="260"/>
        <end position="281"/>
    </location>
</feature>
<evidence type="ECO:0000256" key="1">
    <source>
        <dbReference type="SAM" id="MobiDB-lite"/>
    </source>
</evidence>
<sequence length="313" mass="34204">MAGYLPANKTAKPERPTAGPSRDHHSTPPGFHQQHPIGLASSSKAGPPLHHLRLGPTRVHLDENHFDNSQLGPDMAAQVQALSLANAEQRTDKDIKQGKIRGEKNILSVHPPANKTAKPERPTAGPSRDHHSTPPGFHQQHPIGLASSSKAGPPLHHLRLGPTRVHLDENHFDNSQLGPDMAAQVQALSLANAEQRTGKRASVQTPMPVMVALTKHCNKDLQHPIGFALLPSQADQPGDHQKQQVLSEFEHDMKARAFQQTLPGNGVSSPTHRPGSLPRRLSDYSRNLAQSSLPRAPMFQIIQKTRNFIGEHF</sequence>
<dbReference type="EMBL" id="MTKT01004486">
    <property type="protein sequence ID" value="OWM71037.1"/>
    <property type="molecule type" value="Genomic_DNA"/>
</dbReference>
<dbReference type="AlphaFoldDB" id="A0A218WDU9"/>
<feature type="region of interest" description="Disordered" evidence="1">
    <location>
        <begin position="87"/>
        <end position="160"/>
    </location>
</feature>
<comment type="caution">
    <text evidence="2">The sequence shown here is derived from an EMBL/GenBank/DDBJ whole genome shotgun (WGS) entry which is preliminary data.</text>
</comment>
<proteinExistence type="predicted"/>
<feature type="region of interest" description="Disordered" evidence="1">
    <location>
        <begin position="1"/>
        <end position="71"/>
    </location>
</feature>
<evidence type="ECO:0000313" key="3">
    <source>
        <dbReference type="Proteomes" id="UP000197138"/>
    </source>
</evidence>
<accession>A0A218WDU9</accession>